<dbReference type="EMBL" id="CAJOBE010001333">
    <property type="protein sequence ID" value="CAF3735002.1"/>
    <property type="molecule type" value="Genomic_DNA"/>
</dbReference>
<dbReference type="SUPFAM" id="SSF140996">
    <property type="entry name" value="Hermes dimerisation domain"/>
    <property type="match status" value="1"/>
</dbReference>
<evidence type="ECO:0000313" key="2">
    <source>
        <dbReference type="EMBL" id="CAF0992529.1"/>
    </source>
</evidence>
<evidence type="ECO:0000313" key="5">
    <source>
        <dbReference type="EMBL" id="CAF3826810.1"/>
    </source>
</evidence>
<dbReference type="Proteomes" id="UP000663823">
    <property type="component" value="Unassembled WGS sequence"/>
</dbReference>
<evidence type="ECO:0000313" key="3">
    <source>
        <dbReference type="EMBL" id="CAF1067580.1"/>
    </source>
</evidence>
<proteinExistence type="predicted"/>
<gene>
    <name evidence="4" type="ORF">FNK824_LOCUS11333</name>
    <name evidence="5" type="ORF">OTI717_LOCUS19745</name>
    <name evidence="2" type="ORF">RFH988_LOCUS13735</name>
    <name evidence="3" type="ORF">SEV965_LOCUS14182</name>
</gene>
<dbReference type="EMBL" id="CAJNOO010000613">
    <property type="protein sequence ID" value="CAF0992529.1"/>
    <property type="molecule type" value="Genomic_DNA"/>
</dbReference>
<name>A0A819D3I8_9BILA</name>
<organism evidence="5 6">
    <name type="scientific">Rotaria sordida</name>
    <dbReference type="NCBI Taxonomy" id="392033"/>
    <lineage>
        <taxon>Eukaryota</taxon>
        <taxon>Metazoa</taxon>
        <taxon>Spiralia</taxon>
        <taxon>Gnathifera</taxon>
        <taxon>Rotifera</taxon>
        <taxon>Eurotatoria</taxon>
        <taxon>Bdelloidea</taxon>
        <taxon>Philodinida</taxon>
        <taxon>Philodinidae</taxon>
        <taxon>Rotaria</taxon>
    </lineage>
</organism>
<dbReference type="EMBL" id="CAJNOU010000695">
    <property type="protein sequence ID" value="CAF1067580.1"/>
    <property type="molecule type" value="Genomic_DNA"/>
</dbReference>
<dbReference type="OrthoDB" id="10051975at2759"/>
<evidence type="ECO:0000313" key="6">
    <source>
        <dbReference type="Proteomes" id="UP000663823"/>
    </source>
</evidence>
<dbReference type="InterPro" id="IPR018473">
    <property type="entry name" value="Hermes_transposase_DNA-db"/>
</dbReference>
<sequence>MSSTNSTKSTLSKAEIQGVVTSNDPSISFKKPTGVRSEFWTNYSQVYHKNIVQDYIICLQRRTVLKWISENGIIVMSHHNCLKSKPVTTTPSRQRTISSYCQQPSSSKEYPLLQKRITEACVEYCAVDGRSFESVAGTGFMNLVKQLINAGATLGTSVSVSELLSHPSTVSMEFLFQLKMYIQNQLLSFYFSIDQS</sequence>
<dbReference type="Proteomes" id="UP000663874">
    <property type="component" value="Unassembled WGS sequence"/>
</dbReference>
<feature type="domain" description="Hermes trasposase DNA-binding" evidence="1">
    <location>
        <begin position="117"/>
        <end position="169"/>
    </location>
</feature>
<dbReference type="Gene3D" id="1.10.10.1070">
    <property type="entry name" value="Zinc finger, BED domain-containing"/>
    <property type="match status" value="1"/>
</dbReference>
<reference evidence="5" key="1">
    <citation type="submission" date="2021-02" db="EMBL/GenBank/DDBJ databases">
        <authorList>
            <person name="Nowell W R."/>
        </authorList>
    </citation>
    <scope>NUCLEOTIDE SEQUENCE</scope>
</reference>
<dbReference type="Proteomes" id="UP000663889">
    <property type="component" value="Unassembled WGS sequence"/>
</dbReference>
<dbReference type="AlphaFoldDB" id="A0A819D3I8"/>
<evidence type="ECO:0000313" key="4">
    <source>
        <dbReference type="EMBL" id="CAF3735002.1"/>
    </source>
</evidence>
<dbReference type="Proteomes" id="UP000663882">
    <property type="component" value="Unassembled WGS sequence"/>
</dbReference>
<accession>A0A819D3I8</accession>
<protein>
    <recommendedName>
        <fullName evidence="1">Hermes trasposase DNA-binding domain-containing protein</fullName>
    </recommendedName>
</protein>
<dbReference type="Pfam" id="PF10683">
    <property type="entry name" value="DBD_Tnp_Hermes"/>
    <property type="match status" value="1"/>
</dbReference>
<comment type="caution">
    <text evidence="5">The sequence shown here is derived from an EMBL/GenBank/DDBJ whole genome shotgun (WGS) entry which is preliminary data.</text>
</comment>
<dbReference type="EMBL" id="CAJOAX010002924">
    <property type="protein sequence ID" value="CAF3826810.1"/>
    <property type="molecule type" value="Genomic_DNA"/>
</dbReference>
<evidence type="ECO:0000259" key="1">
    <source>
        <dbReference type="Pfam" id="PF10683"/>
    </source>
</evidence>